<dbReference type="Pfam" id="PF00550">
    <property type="entry name" value="PP-binding"/>
    <property type="match status" value="1"/>
</dbReference>
<keyword evidence="4" id="KW-0813">Transport</keyword>
<proteinExistence type="inferred from homology"/>
<feature type="domain" description="Carrier" evidence="15">
    <location>
        <begin position="72"/>
        <end position="147"/>
    </location>
</feature>
<dbReference type="Proteomes" id="UP000515163">
    <property type="component" value="Unplaced"/>
</dbReference>
<evidence type="ECO:0000313" key="17">
    <source>
        <dbReference type="RefSeq" id="XP_031575255.1"/>
    </source>
</evidence>
<dbReference type="InterPro" id="IPR003231">
    <property type="entry name" value="ACP"/>
</dbReference>
<dbReference type="PROSITE" id="PS00012">
    <property type="entry name" value="PHOSPHOPANTETHEINE"/>
    <property type="match status" value="1"/>
</dbReference>
<evidence type="ECO:0000256" key="8">
    <source>
        <dbReference type="ARBA" id="ARBA00022832"/>
    </source>
</evidence>
<dbReference type="Gene3D" id="1.10.1200.10">
    <property type="entry name" value="ACP-like"/>
    <property type="match status" value="1"/>
</dbReference>
<comment type="similarity">
    <text evidence="3">Belongs to the acyl carrier protein (ACP) family.</text>
</comment>
<dbReference type="NCBIfam" id="TIGR00517">
    <property type="entry name" value="acyl_carrier"/>
    <property type="match status" value="1"/>
</dbReference>
<keyword evidence="8" id="KW-0276">Fatty acid metabolism</keyword>
<evidence type="ECO:0000259" key="15">
    <source>
        <dbReference type="PROSITE" id="PS50075"/>
    </source>
</evidence>
<dbReference type="PANTHER" id="PTHR20863">
    <property type="entry name" value="ACYL CARRIER PROTEIN"/>
    <property type="match status" value="1"/>
</dbReference>
<dbReference type="GeneID" id="116308882"/>
<evidence type="ECO:0000256" key="13">
    <source>
        <dbReference type="ARBA" id="ARBA00023160"/>
    </source>
</evidence>
<keyword evidence="10" id="KW-0249">Electron transport</keyword>
<dbReference type="GO" id="GO:0000036">
    <property type="term" value="F:acyl carrier activity"/>
    <property type="evidence" value="ECO:0007669"/>
    <property type="project" value="TreeGrafter"/>
</dbReference>
<gene>
    <name evidence="17" type="primary">LOC116308882</name>
</gene>
<dbReference type="FunFam" id="1.10.1200.10:FF:000003">
    <property type="entry name" value="Acyl carrier protein"/>
    <property type="match status" value="1"/>
</dbReference>
<keyword evidence="9" id="KW-0809">Transit peptide</keyword>
<evidence type="ECO:0000256" key="4">
    <source>
        <dbReference type="ARBA" id="ARBA00022448"/>
    </source>
</evidence>
<comment type="pathway">
    <text evidence="2">Lipid metabolism; fatty acid biosynthesis.</text>
</comment>
<keyword evidence="6 14" id="KW-0444">Lipid biosynthesis</keyword>
<dbReference type="GO" id="GO:0000035">
    <property type="term" value="F:acyl binding"/>
    <property type="evidence" value="ECO:0007669"/>
    <property type="project" value="TreeGrafter"/>
</dbReference>
<sequence>MASHMLRRFNKNVFTTVLLRTQAVRLVSTTPRVTLAVNKYSQQPSIVNHGLFVSRLSPVSARCFASGGMTISELQDRALNVVKLFDKVNAELVTIESHFIKDLGLDSLDVVEIVMAFEDEFAVEISDEEAEKINTIKDAVEFLKKSLDVH</sequence>
<dbReference type="FunCoup" id="A0A6P8JG38">
    <property type="interactions" value="1980"/>
</dbReference>
<protein>
    <recommendedName>
        <fullName evidence="14">Acyl carrier protein</fullName>
    </recommendedName>
</protein>
<dbReference type="InterPro" id="IPR009081">
    <property type="entry name" value="PP-bd_ACP"/>
</dbReference>
<keyword evidence="13 14" id="KW-0275">Fatty acid biosynthesis</keyword>
<keyword evidence="16" id="KW-1185">Reference proteome</keyword>
<dbReference type="GO" id="GO:0005739">
    <property type="term" value="C:mitochondrion"/>
    <property type="evidence" value="ECO:0007669"/>
    <property type="project" value="UniProtKB-SubCell"/>
</dbReference>
<dbReference type="NCBIfam" id="NF002148">
    <property type="entry name" value="PRK00982.1-2"/>
    <property type="match status" value="1"/>
</dbReference>
<evidence type="ECO:0000256" key="6">
    <source>
        <dbReference type="ARBA" id="ARBA00022516"/>
    </source>
</evidence>
<dbReference type="PROSITE" id="PS50075">
    <property type="entry name" value="CARRIER"/>
    <property type="match status" value="1"/>
</dbReference>
<name>A0A6P8JG38_ACTTE</name>
<dbReference type="InterPro" id="IPR006162">
    <property type="entry name" value="Ppantetheine_attach_site"/>
</dbReference>
<dbReference type="InterPro" id="IPR036736">
    <property type="entry name" value="ACP-like_sf"/>
</dbReference>
<keyword evidence="11" id="KW-0443">Lipid metabolism</keyword>
<comment type="subcellular location">
    <subcellularLocation>
        <location evidence="1">Mitochondrion</location>
    </subcellularLocation>
</comment>
<dbReference type="InParanoid" id="A0A6P8JG38"/>
<evidence type="ECO:0000256" key="12">
    <source>
        <dbReference type="ARBA" id="ARBA00023128"/>
    </source>
</evidence>
<organism evidence="16 17">
    <name type="scientific">Actinia tenebrosa</name>
    <name type="common">Australian red waratah sea anemone</name>
    <dbReference type="NCBI Taxonomy" id="6105"/>
    <lineage>
        <taxon>Eukaryota</taxon>
        <taxon>Metazoa</taxon>
        <taxon>Cnidaria</taxon>
        <taxon>Anthozoa</taxon>
        <taxon>Hexacorallia</taxon>
        <taxon>Actiniaria</taxon>
        <taxon>Actiniidae</taxon>
        <taxon>Actinia</taxon>
    </lineage>
</organism>
<dbReference type="PANTHER" id="PTHR20863:SF28">
    <property type="entry name" value="ACYL CARRIER PROTEIN, MITOCHONDRIAL"/>
    <property type="match status" value="1"/>
</dbReference>
<keyword evidence="12" id="KW-0496">Mitochondrion</keyword>
<dbReference type="HAMAP" id="MF_01217">
    <property type="entry name" value="Acyl_carrier"/>
    <property type="match status" value="1"/>
</dbReference>
<dbReference type="SUPFAM" id="SSF47336">
    <property type="entry name" value="ACP-like"/>
    <property type="match status" value="1"/>
</dbReference>
<evidence type="ECO:0000256" key="14">
    <source>
        <dbReference type="RuleBase" id="RU000722"/>
    </source>
</evidence>
<evidence type="ECO:0000256" key="3">
    <source>
        <dbReference type="ARBA" id="ARBA00010930"/>
    </source>
</evidence>
<dbReference type="RefSeq" id="XP_031575255.1">
    <property type="nucleotide sequence ID" value="XM_031719395.1"/>
</dbReference>
<dbReference type="AlphaFoldDB" id="A0A6P8JG38"/>
<evidence type="ECO:0000256" key="7">
    <source>
        <dbReference type="ARBA" id="ARBA00022553"/>
    </source>
</evidence>
<evidence type="ECO:0000256" key="1">
    <source>
        <dbReference type="ARBA" id="ARBA00004173"/>
    </source>
</evidence>
<accession>A0A6P8JG38</accession>
<dbReference type="KEGG" id="aten:116308882"/>
<evidence type="ECO:0000256" key="10">
    <source>
        <dbReference type="ARBA" id="ARBA00022982"/>
    </source>
</evidence>
<evidence type="ECO:0000313" key="16">
    <source>
        <dbReference type="Proteomes" id="UP000515163"/>
    </source>
</evidence>
<comment type="function">
    <text evidence="14">Carrier of the growing fatty acid chain in fatty acid biosynthesis.</text>
</comment>
<evidence type="ECO:0000256" key="2">
    <source>
        <dbReference type="ARBA" id="ARBA00005194"/>
    </source>
</evidence>
<evidence type="ECO:0000256" key="5">
    <source>
        <dbReference type="ARBA" id="ARBA00022450"/>
    </source>
</evidence>
<evidence type="ECO:0000256" key="9">
    <source>
        <dbReference type="ARBA" id="ARBA00022946"/>
    </source>
</evidence>
<dbReference type="OrthoDB" id="448946at2759"/>
<reference evidence="17" key="1">
    <citation type="submission" date="2025-08" db="UniProtKB">
        <authorList>
            <consortium name="RefSeq"/>
        </authorList>
    </citation>
    <scope>IDENTIFICATION</scope>
    <source>
        <tissue evidence="17">Tentacle</tissue>
    </source>
</reference>
<evidence type="ECO:0000256" key="11">
    <source>
        <dbReference type="ARBA" id="ARBA00023098"/>
    </source>
</evidence>
<keyword evidence="7" id="KW-0597">Phosphoprotein</keyword>
<keyword evidence="5 14" id="KW-0596">Phosphopantetheine</keyword>